<dbReference type="InterPro" id="IPR007459">
    <property type="entry name" value="DNA_pol3_chi"/>
</dbReference>
<dbReference type="GO" id="GO:0003677">
    <property type="term" value="F:DNA binding"/>
    <property type="evidence" value="ECO:0007669"/>
    <property type="project" value="InterPro"/>
</dbReference>
<evidence type="ECO:0000313" key="2">
    <source>
        <dbReference type="Proteomes" id="UP000463939"/>
    </source>
</evidence>
<gene>
    <name evidence="1" type="ORF">SFSGTM_20210</name>
</gene>
<dbReference type="PANTHER" id="PTHR38767:SF1">
    <property type="entry name" value="DNA POLYMERASE III SUBUNIT CHI"/>
    <property type="match status" value="1"/>
</dbReference>
<protein>
    <submittedName>
        <fullName evidence="1">DNA polymerase III subunit chi</fullName>
    </submittedName>
</protein>
<sequence>MSRVDFYSNAPDKLMLARQIAQKAYKQGLKILILSEDEEVLNELNTRLWSDVVTSFIPHCLASEPHAHCTPIVLGTNLGELPHRDLLINLNAHTPDFFEQFTRLIEIVSTDDADRLAARQRWSYYKQNNHPLTNHDMSK</sequence>
<reference evidence="2" key="1">
    <citation type="submission" date="2019-11" db="EMBL/GenBank/DDBJ databases">
        <title>Isolation and characterization of a novel species in the genus Sulfuriferula.</title>
        <authorList>
            <person name="Mochizuki J."/>
            <person name="Kojima H."/>
            <person name="Fukui M."/>
        </authorList>
    </citation>
    <scope>NUCLEOTIDE SEQUENCE [LARGE SCALE GENOMIC DNA]</scope>
    <source>
        <strain evidence="2">SGTM</strain>
    </source>
</reference>
<evidence type="ECO:0000313" key="1">
    <source>
        <dbReference type="EMBL" id="BBP01313.1"/>
    </source>
</evidence>
<dbReference type="InterPro" id="IPR036768">
    <property type="entry name" value="PolIII_chi_sf"/>
</dbReference>
<dbReference type="GO" id="GO:0006260">
    <property type="term" value="P:DNA replication"/>
    <property type="evidence" value="ECO:0007669"/>
    <property type="project" value="InterPro"/>
</dbReference>
<dbReference type="SUPFAM" id="SSF102400">
    <property type="entry name" value="DNA polymerase III chi subunit"/>
    <property type="match status" value="1"/>
</dbReference>
<accession>A0A809S9J8</accession>
<dbReference type="Proteomes" id="UP000463939">
    <property type="component" value="Chromosome"/>
</dbReference>
<dbReference type="EMBL" id="AP021881">
    <property type="protein sequence ID" value="BBP01313.1"/>
    <property type="molecule type" value="Genomic_DNA"/>
</dbReference>
<dbReference type="GO" id="GO:0003887">
    <property type="term" value="F:DNA-directed DNA polymerase activity"/>
    <property type="evidence" value="ECO:0007669"/>
    <property type="project" value="InterPro"/>
</dbReference>
<dbReference type="KEGG" id="sniv:SFSGTM_20210"/>
<dbReference type="AlphaFoldDB" id="A0A809S9J8"/>
<name>A0A809S9J8_9PROT</name>
<keyword evidence="2" id="KW-1185">Reference proteome</keyword>
<dbReference type="PANTHER" id="PTHR38767">
    <property type="entry name" value="DNA POLYMERASE III SUBUNIT CHI"/>
    <property type="match status" value="1"/>
</dbReference>
<dbReference type="RefSeq" id="WP_162085111.1">
    <property type="nucleotide sequence ID" value="NZ_AP021881.1"/>
</dbReference>
<organism evidence="1 2">
    <name type="scientific">Sulfuriferula nivalis</name>
    <dbReference type="NCBI Taxonomy" id="2675298"/>
    <lineage>
        <taxon>Bacteria</taxon>
        <taxon>Pseudomonadati</taxon>
        <taxon>Pseudomonadota</taxon>
        <taxon>Betaproteobacteria</taxon>
        <taxon>Nitrosomonadales</taxon>
        <taxon>Sulfuricellaceae</taxon>
        <taxon>Sulfuriferula</taxon>
    </lineage>
</organism>
<dbReference type="Gene3D" id="3.40.50.10110">
    <property type="entry name" value="DNA polymerase III subunit chi"/>
    <property type="match status" value="1"/>
</dbReference>
<proteinExistence type="predicted"/>
<dbReference type="GO" id="GO:0032298">
    <property type="term" value="P:positive regulation of DNA-templated DNA replication initiation"/>
    <property type="evidence" value="ECO:0007669"/>
    <property type="project" value="TreeGrafter"/>
</dbReference>
<dbReference type="Pfam" id="PF04364">
    <property type="entry name" value="DNA_pol3_chi"/>
    <property type="match status" value="1"/>
</dbReference>